<dbReference type="EMBL" id="JAZDWU010000002">
    <property type="protein sequence ID" value="KAL0009864.1"/>
    <property type="molecule type" value="Genomic_DNA"/>
</dbReference>
<dbReference type="InterPro" id="IPR005135">
    <property type="entry name" value="Endo/exonuclease/phosphatase"/>
</dbReference>
<dbReference type="PANTHER" id="PTHR33710:SF62">
    <property type="entry name" value="DUF4283 DOMAIN PROTEIN"/>
    <property type="match status" value="1"/>
</dbReference>
<organism evidence="3 4">
    <name type="scientific">Lithocarpus litseifolius</name>
    <dbReference type="NCBI Taxonomy" id="425828"/>
    <lineage>
        <taxon>Eukaryota</taxon>
        <taxon>Viridiplantae</taxon>
        <taxon>Streptophyta</taxon>
        <taxon>Embryophyta</taxon>
        <taxon>Tracheophyta</taxon>
        <taxon>Spermatophyta</taxon>
        <taxon>Magnoliopsida</taxon>
        <taxon>eudicotyledons</taxon>
        <taxon>Gunneridae</taxon>
        <taxon>Pentapetalae</taxon>
        <taxon>rosids</taxon>
        <taxon>fabids</taxon>
        <taxon>Fagales</taxon>
        <taxon>Fagaceae</taxon>
        <taxon>Lithocarpus</taxon>
    </lineage>
</organism>
<evidence type="ECO:0000313" key="4">
    <source>
        <dbReference type="Proteomes" id="UP001459277"/>
    </source>
</evidence>
<feature type="coiled-coil region" evidence="1">
    <location>
        <begin position="252"/>
        <end position="292"/>
    </location>
</feature>
<dbReference type="PANTHER" id="PTHR33710">
    <property type="entry name" value="BNAC02G09200D PROTEIN"/>
    <property type="match status" value="1"/>
</dbReference>
<gene>
    <name evidence="3" type="ORF">SO802_004972</name>
</gene>
<dbReference type="Gene3D" id="3.60.10.10">
    <property type="entry name" value="Endonuclease/exonuclease/phosphatase"/>
    <property type="match status" value="1"/>
</dbReference>
<name>A0AAW2DJZ5_9ROSI</name>
<keyword evidence="1" id="KW-0175">Coiled coil</keyword>
<dbReference type="Pfam" id="PF03372">
    <property type="entry name" value="Exo_endo_phos"/>
    <property type="match status" value="1"/>
</dbReference>
<feature type="domain" description="Endonuclease/exonuclease/phosphatase" evidence="2">
    <location>
        <begin position="20"/>
        <end position="182"/>
    </location>
</feature>
<evidence type="ECO:0000313" key="3">
    <source>
        <dbReference type="EMBL" id="KAL0009864.1"/>
    </source>
</evidence>
<proteinExistence type="predicted"/>
<keyword evidence="4" id="KW-1185">Reference proteome</keyword>
<dbReference type="AlphaFoldDB" id="A0AAW2DJZ5"/>
<comment type="caution">
    <text evidence="3">The sequence shown here is derived from an EMBL/GenBank/DDBJ whole genome shotgun (WGS) entry which is preliminary data.</text>
</comment>
<reference evidence="3 4" key="1">
    <citation type="submission" date="2024-01" db="EMBL/GenBank/DDBJ databases">
        <title>A telomere-to-telomere, gap-free genome of sweet tea (Lithocarpus litseifolius).</title>
        <authorList>
            <person name="Zhou J."/>
        </authorList>
    </citation>
    <scope>NUCLEOTIDE SEQUENCE [LARGE SCALE GENOMIC DNA]</scope>
    <source>
        <strain evidence="3">Zhou-2022a</strain>
        <tissue evidence="3">Leaf</tissue>
    </source>
</reference>
<evidence type="ECO:0000256" key="1">
    <source>
        <dbReference type="SAM" id="Coils"/>
    </source>
</evidence>
<dbReference type="InterPro" id="IPR036691">
    <property type="entry name" value="Endo/exonu/phosph_ase_sf"/>
</dbReference>
<dbReference type="Proteomes" id="UP001459277">
    <property type="component" value="Unassembled WGS sequence"/>
</dbReference>
<accession>A0AAW2DJZ5</accession>
<protein>
    <recommendedName>
        <fullName evidence="2">Endonuclease/exonuclease/phosphatase domain-containing protein</fullName>
    </recommendedName>
</protein>
<evidence type="ECO:0000259" key="2">
    <source>
        <dbReference type="Pfam" id="PF03372"/>
    </source>
</evidence>
<sequence>MKGLQGKLNLSQGIIVPCDGRSGGLALLWKEGTNVEFKSCSHSHIDVVVHEGEGRKPWRATGFYGYPDTGMRHTSWKLLEALRNQCDLPWIVFGDFNEITHADKKIGWLEWDFRQMEGFRDCLYECGLIDLGFMGPRFTRCNGRGGEQRTLVRLDRMVANEEWLEIYPEAKVYHRSMSTSDHCLLALWLQKRKPSRPIKKRFFFEAMWTRDERCREVIEAAWDPLNGNPEELFQDRLKHCQVQLLNWNRRVFGNVNRELKLKQRRLQQLENLNQFHETAEEIKAVKKEINENLLREEIMWNQRSRALWIKSGDRNTKFFHATANQRRRKNRIEGLKDADGRWKDEPEDVEKIALTYFSTIFSTDHPADFEASLSAVNRRVSNEMNDILLREFKEDEVWSALKQMHPHKIPRSGQYVSHLLS</sequence>
<dbReference type="SUPFAM" id="SSF56219">
    <property type="entry name" value="DNase I-like"/>
    <property type="match status" value="1"/>
</dbReference>
<dbReference type="GO" id="GO:0003824">
    <property type="term" value="F:catalytic activity"/>
    <property type="evidence" value="ECO:0007669"/>
    <property type="project" value="InterPro"/>
</dbReference>